<protein>
    <recommendedName>
        <fullName evidence="4">SH2 domain-containing protein</fullName>
    </recommendedName>
</protein>
<accession>A0ABU7BE00</accession>
<dbReference type="InterPro" id="IPR036860">
    <property type="entry name" value="SH2_dom_sf"/>
</dbReference>
<feature type="compositionally biased region" description="Acidic residues" evidence="3">
    <location>
        <begin position="1"/>
        <end position="12"/>
    </location>
</feature>
<keyword evidence="1 2" id="KW-0727">SH2 domain</keyword>
<feature type="non-terminal residue" evidence="5">
    <location>
        <position position="1"/>
    </location>
</feature>
<dbReference type="PROSITE" id="PS50001">
    <property type="entry name" value="SH2"/>
    <property type="match status" value="1"/>
</dbReference>
<evidence type="ECO:0000313" key="6">
    <source>
        <dbReference type="Proteomes" id="UP001345963"/>
    </source>
</evidence>
<name>A0ABU7BE00_9TELE</name>
<dbReference type="SMART" id="SM00252">
    <property type="entry name" value="SH2"/>
    <property type="match status" value="1"/>
</dbReference>
<dbReference type="Gene3D" id="3.30.505.10">
    <property type="entry name" value="SH2 domain"/>
    <property type="match status" value="1"/>
</dbReference>
<dbReference type="PANTHER" id="PTHR14098">
    <property type="entry name" value="SH2 DOMAIN CONTAINING PROTEIN"/>
    <property type="match status" value="1"/>
</dbReference>
<evidence type="ECO:0000259" key="4">
    <source>
        <dbReference type="PROSITE" id="PS50001"/>
    </source>
</evidence>
<feature type="region of interest" description="Disordered" evidence="3">
    <location>
        <begin position="1"/>
        <end position="123"/>
    </location>
</feature>
<evidence type="ECO:0000256" key="3">
    <source>
        <dbReference type="SAM" id="MobiDB-lite"/>
    </source>
</evidence>
<dbReference type="PANTHER" id="PTHR14098:SF1">
    <property type="entry name" value="LYMPHOCYTE CYTOSOLIC PROTEIN 2"/>
    <property type="match status" value="1"/>
</dbReference>
<dbReference type="Proteomes" id="UP001345963">
    <property type="component" value="Unassembled WGS sequence"/>
</dbReference>
<reference evidence="5 6" key="1">
    <citation type="submission" date="2021-07" db="EMBL/GenBank/DDBJ databases">
        <authorList>
            <person name="Palmer J.M."/>
        </authorList>
    </citation>
    <scope>NUCLEOTIDE SEQUENCE [LARGE SCALE GENOMIC DNA]</scope>
    <source>
        <strain evidence="5 6">AT_MEX2019</strain>
        <tissue evidence="5">Muscle</tissue>
    </source>
</reference>
<evidence type="ECO:0000313" key="5">
    <source>
        <dbReference type="EMBL" id="MED6248206.1"/>
    </source>
</evidence>
<comment type="caution">
    <text evidence="5">The sequence shown here is derived from an EMBL/GenBank/DDBJ whole genome shotgun (WGS) entry which is preliminary data.</text>
</comment>
<dbReference type="Pfam" id="PF00017">
    <property type="entry name" value="SH2"/>
    <property type="match status" value="1"/>
</dbReference>
<dbReference type="PRINTS" id="PR00401">
    <property type="entry name" value="SH2DOMAIN"/>
</dbReference>
<dbReference type="EMBL" id="JAHUTI010049909">
    <property type="protein sequence ID" value="MED6248206.1"/>
    <property type="molecule type" value="Genomic_DNA"/>
</dbReference>
<feature type="compositionally biased region" description="Polar residues" evidence="3">
    <location>
        <begin position="111"/>
        <end position="121"/>
    </location>
</feature>
<evidence type="ECO:0000256" key="1">
    <source>
        <dbReference type="ARBA" id="ARBA00022999"/>
    </source>
</evidence>
<dbReference type="InterPro" id="IPR000980">
    <property type="entry name" value="SH2"/>
</dbReference>
<feature type="compositionally biased region" description="Polar residues" evidence="3">
    <location>
        <begin position="57"/>
        <end position="70"/>
    </location>
</feature>
<organism evidence="5 6">
    <name type="scientific">Ataeniobius toweri</name>
    <dbReference type="NCBI Taxonomy" id="208326"/>
    <lineage>
        <taxon>Eukaryota</taxon>
        <taxon>Metazoa</taxon>
        <taxon>Chordata</taxon>
        <taxon>Craniata</taxon>
        <taxon>Vertebrata</taxon>
        <taxon>Euteleostomi</taxon>
        <taxon>Actinopterygii</taxon>
        <taxon>Neopterygii</taxon>
        <taxon>Teleostei</taxon>
        <taxon>Neoteleostei</taxon>
        <taxon>Acanthomorphata</taxon>
        <taxon>Ovalentaria</taxon>
        <taxon>Atherinomorphae</taxon>
        <taxon>Cyprinodontiformes</taxon>
        <taxon>Goodeidae</taxon>
        <taxon>Ataeniobius</taxon>
    </lineage>
</organism>
<dbReference type="InterPro" id="IPR051751">
    <property type="entry name" value="Immunoreceptor_sig_adapters"/>
</dbReference>
<keyword evidence="6" id="KW-1185">Reference proteome</keyword>
<feature type="domain" description="SH2" evidence="4">
    <location>
        <begin position="150"/>
        <end position="258"/>
    </location>
</feature>
<dbReference type="SUPFAM" id="SSF55550">
    <property type="entry name" value="SH2 domain"/>
    <property type="match status" value="1"/>
</dbReference>
<evidence type="ECO:0000256" key="2">
    <source>
        <dbReference type="PROSITE-ProRule" id="PRU00191"/>
    </source>
</evidence>
<proteinExistence type="predicted"/>
<gene>
    <name evidence="5" type="ORF">ATANTOWER_028903</name>
</gene>
<sequence>TSGSDDYEEFNEEPGGGNYVVPVSEPHTAYNLHNPRATEDHSFQSVFSHLPKPPEPQRTSKVPTAHLSNFQDKKPVKPPVPQRTVSHLKGSVAMASGSLARRRPLPIVPQRHSSNRANQNPHVPVPTQHVQLKQSIRTSQQNVQNLDPTWYSGRITRNQAELSLREVNKDGAFLVRDSSHVSTQHPYTLMLLNQGKIYNIKIQRQNDFYFLGNGAHNTKSFLRVKEMIIHHMNTPLLLVDGTDQCSEEQPTCRLLHPAGL</sequence>